<evidence type="ECO:0000313" key="2">
    <source>
        <dbReference type="Proteomes" id="UP001377337"/>
    </source>
</evidence>
<organism evidence="1 2">
    <name type="scientific">Metabacillus sediminis</name>
    <dbReference type="NCBI Taxonomy" id="3117746"/>
    <lineage>
        <taxon>Bacteria</taxon>
        <taxon>Bacillati</taxon>
        <taxon>Bacillota</taxon>
        <taxon>Bacilli</taxon>
        <taxon>Bacillales</taxon>
        <taxon>Bacillaceae</taxon>
        <taxon>Metabacillus</taxon>
    </lineage>
</organism>
<evidence type="ECO:0000313" key="1">
    <source>
        <dbReference type="EMBL" id="WXB99063.1"/>
    </source>
</evidence>
<dbReference type="RefSeq" id="WP_338782317.1">
    <property type="nucleotide sequence ID" value="NZ_CP147407.1"/>
</dbReference>
<dbReference type="Proteomes" id="UP001377337">
    <property type="component" value="Chromosome"/>
</dbReference>
<proteinExistence type="predicted"/>
<reference evidence="1 2" key="1">
    <citation type="submission" date="2024-02" db="EMBL/GenBank/DDBJ databases">
        <title>Seven novel Bacillus-like species.</title>
        <authorList>
            <person name="Liu G."/>
        </authorList>
    </citation>
    <scope>NUCLEOTIDE SEQUENCE [LARGE SCALE GENOMIC DNA]</scope>
    <source>
        <strain evidence="1 2">FJAT-52054</strain>
    </source>
</reference>
<dbReference type="EMBL" id="CP147407">
    <property type="protein sequence ID" value="WXB99063.1"/>
    <property type="molecule type" value="Genomic_DNA"/>
</dbReference>
<accession>A0ABZ2NML9</accession>
<keyword evidence="2" id="KW-1185">Reference proteome</keyword>
<sequence>MHIPSKFRSMKDRSIMMAEWEKERGKIPDRISELEDLIRAKQRLMDNEEHFETACLYNSEIAGLASVINDLWLWYRAADPLAGKAHH</sequence>
<name>A0ABZ2NML9_9BACI</name>
<gene>
    <name evidence="1" type="ORF">WCV65_15140</name>
</gene>
<protein>
    <submittedName>
        <fullName evidence="1">Uncharacterized protein</fullName>
    </submittedName>
</protein>